<proteinExistence type="predicted"/>
<reference evidence="2 3" key="1">
    <citation type="submission" date="2015-09" db="EMBL/GenBank/DDBJ databases">
        <title>Aphanizomenon flos-aquae WA102.</title>
        <authorList>
            <person name="Driscoll C."/>
        </authorList>
    </citation>
    <scope>NUCLEOTIDE SEQUENCE [LARGE SCALE GENOMIC DNA]</scope>
    <source>
        <strain evidence="2">WA102</strain>
    </source>
</reference>
<name>A0A1B7WL11_APHFL</name>
<organism evidence="2 3">
    <name type="scientific">Aphanizomenon flos-aquae WA102</name>
    <dbReference type="NCBI Taxonomy" id="1710896"/>
    <lineage>
        <taxon>Bacteria</taxon>
        <taxon>Bacillati</taxon>
        <taxon>Cyanobacteriota</taxon>
        <taxon>Cyanophyceae</taxon>
        <taxon>Nostocales</taxon>
        <taxon>Aphanizomenonaceae</taxon>
        <taxon>Aphanizomenon</taxon>
    </lineage>
</organism>
<dbReference type="EMBL" id="LJOW01000250">
    <property type="protein sequence ID" value="OBQ37767.1"/>
    <property type="molecule type" value="Genomic_DNA"/>
</dbReference>
<dbReference type="AlphaFoldDB" id="A0A1B7WL11"/>
<sequence>TSFSNHGNPQQLDMFSGIKQLDRDLLHQLRDRVLGMKILSVGEQSKYYKETVKVLNKFISLLLKEL</sequence>
<dbReference type="EMBL" id="LJOW01000392">
    <property type="protein sequence ID" value="OBQ35260.1"/>
    <property type="molecule type" value="Genomic_DNA"/>
</dbReference>
<evidence type="ECO:0000313" key="2">
    <source>
        <dbReference type="EMBL" id="OBQ37767.1"/>
    </source>
</evidence>
<dbReference type="Proteomes" id="UP000092093">
    <property type="component" value="Unassembled WGS sequence"/>
</dbReference>
<feature type="non-terminal residue" evidence="2">
    <location>
        <position position="1"/>
    </location>
</feature>
<evidence type="ECO:0000313" key="1">
    <source>
        <dbReference type="EMBL" id="OBQ35260.1"/>
    </source>
</evidence>
<evidence type="ECO:0000313" key="3">
    <source>
        <dbReference type="Proteomes" id="UP000092093"/>
    </source>
</evidence>
<gene>
    <name evidence="2" type="ORF">AN484_24725</name>
    <name evidence="1" type="ORF">AN484_26305</name>
</gene>
<accession>A0A1B7WL11</accession>
<protein>
    <submittedName>
        <fullName evidence="2">Uncharacterized protein</fullName>
    </submittedName>
</protein>
<comment type="caution">
    <text evidence="2">The sequence shown here is derived from an EMBL/GenBank/DDBJ whole genome shotgun (WGS) entry which is preliminary data.</text>
</comment>